<dbReference type="Pfam" id="PF19239">
    <property type="entry name" value="GIY_YIG_domain"/>
    <property type="match status" value="1"/>
</dbReference>
<dbReference type="AlphaFoldDB" id="A0A9D5HK50"/>
<dbReference type="PANTHER" id="PTHR35133">
    <property type="entry name" value="PROTEIN EFFECTOR OF TRANSCRIPTION 2-RELATED"/>
    <property type="match status" value="1"/>
</dbReference>
<name>A0A9D5HK50_9LILI</name>
<sequence>MSTRLKREDCKRTKHDSVFSKWQILIGPTDWEDHASGKDGVERYRIHNLPPSSSCPGLYELGIAEIPRDGRKSREHALDGIVAVYLGQADNVRSRLQQYGRAGSHLERGILLGCANNYSDSCLGKGPGLFKEVFTKGYSILFRWAPMIDKKEAEKIEGKLLSTFDYAWNTRANGASRPEDVLQKICGQVSGQLIPKVFKNLCEWKQSSFNKKVGINIRASVPPDKLASSNNLGRYLIPLVRKVLRTQPRPNEGEIINSEHDICGVAIGDGSICRRKPVIRNKRCILHKGKRITWSKEVLPTIYNSSLLSDGSLCMELPCNGTLQYKELKGQKINIPKLQSWWT</sequence>
<organism evidence="1 2">
    <name type="scientific">Dioscorea zingiberensis</name>
    <dbReference type="NCBI Taxonomy" id="325984"/>
    <lineage>
        <taxon>Eukaryota</taxon>
        <taxon>Viridiplantae</taxon>
        <taxon>Streptophyta</taxon>
        <taxon>Embryophyta</taxon>
        <taxon>Tracheophyta</taxon>
        <taxon>Spermatophyta</taxon>
        <taxon>Magnoliopsida</taxon>
        <taxon>Liliopsida</taxon>
        <taxon>Dioscoreales</taxon>
        <taxon>Dioscoreaceae</taxon>
        <taxon>Dioscorea</taxon>
    </lineage>
</organism>
<dbReference type="Proteomes" id="UP001085076">
    <property type="component" value="Miscellaneous, Linkage group lg03"/>
</dbReference>
<dbReference type="GO" id="GO:0006355">
    <property type="term" value="P:regulation of DNA-templated transcription"/>
    <property type="evidence" value="ECO:0007669"/>
    <property type="project" value="InterPro"/>
</dbReference>
<reference evidence="1" key="1">
    <citation type="submission" date="2021-03" db="EMBL/GenBank/DDBJ databases">
        <authorList>
            <person name="Li Z."/>
            <person name="Yang C."/>
        </authorList>
    </citation>
    <scope>NUCLEOTIDE SEQUENCE</scope>
    <source>
        <strain evidence="1">Dzin_1.0</strain>
        <tissue evidence="1">Leaf</tissue>
    </source>
</reference>
<evidence type="ECO:0000313" key="1">
    <source>
        <dbReference type="EMBL" id="KAJ0979620.1"/>
    </source>
</evidence>
<dbReference type="InterPro" id="IPR038909">
    <property type="entry name" value="Effector_transcript"/>
</dbReference>
<evidence type="ECO:0000313" key="2">
    <source>
        <dbReference type="Proteomes" id="UP001085076"/>
    </source>
</evidence>
<gene>
    <name evidence="1" type="ORF">J5N97_015094</name>
</gene>
<comment type="caution">
    <text evidence="1">The sequence shown here is derived from an EMBL/GenBank/DDBJ whole genome shotgun (WGS) entry which is preliminary data.</text>
</comment>
<protein>
    <submittedName>
        <fullName evidence="1">Uncharacterized protein</fullName>
    </submittedName>
</protein>
<accession>A0A9D5HK50</accession>
<dbReference type="EMBL" id="JAGGNH010000003">
    <property type="protein sequence ID" value="KAJ0979620.1"/>
    <property type="molecule type" value="Genomic_DNA"/>
</dbReference>
<dbReference type="OrthoDB" id="1922121at2759"/>
<dbReference type="GO" id="GO:0003677">
    <property type="term" value="F:DNA binding"/>
    <property type="evidence" value="ECO:0007669"/>
    <property type="project" value="InterPro"/>
</dbReference>
<dbReference type="PANTHER" id="PTHR35133:SF1">
    <property type="entry name" value="PROTEIN EFFECTOR OF TRANSCRIPTION 2-RELATED"/>
    <property type="match status" value="1"/>
</dbReference>
<reference evidence="1" key="2">
    <citation type="journal article" date="2022" name="Hortic Res">
        <title>The genome of Dioscorea zingiberensis sheds light on the biosynthesis, origin and evolution of the medicinally important diosgenin saponins.</title>
        <authorList>
            <person name="Li Y."/>
            <person name="Tan C."/>
            <person name="Li Z."/>
            <person name="Guo J."/>
            <person name="Li S."/>
            <person name="Chen X."/>
            <person name="Wang C."/>
            <person name="Dai X."/>
            <person name="Yang H."/>
            <person name="Song W."/>
            <person name="Hou L."/>
            <person name="Xu J."/>
            <person name="Tong Z."/>
            <person name="Xu A."/>
            <person name="Yuan X."/>
            <person name="Wang W."/>
            <person name="Yang Q."/>
            <person name="Chen L."/>
            <person name="Sun Z."/>
            <person name="Wang K."/>
            <person name="Pan B."/>
            <person name="Chen J."/>
            <person name="Bao Y."/>
            <person name="Liu F."/>
            <person name="Qi X."/>
            <person name="Gang D.R."/>
            <person name="Wen J."/>
            <person name="Li J."/>
        </authorList>
    </citation>
    <scope>NUCLEOTIDE SEQUENCE</scope>
    <source>
        <strain evidence="1">Dzin_1.0</strain>
    </source>
</reference>
<proteinExistence type="predicted"/>
<keyword evidence="2" id="KW-1185">Reference proteome</keyword>